<dbReference type="PROSITE" id="PS50144">
    <property type="entry name" value="MATH"/>
    <property type="match status" value="1"/>
</dbReference>
<dbReference type="RefSeq" id="XP_048323249.2">
    <property type="nucleotide sequence ID" value="XM_048467292.2"/>
</dbReference>
<sequence>MENKSYSWAGSTRIYCGDHVLHATRAGCDGLGDRSNVTNTSSGFLDNDDDDSLLINVRAWMLDETFIQLEPESESKSGFDGEITFTMKNFNYFRKYVGAMDVFSPSFVVGQSKLSLIVRETTSVNDDVTYLSLYLRKAYEGLEDFLGFFQITIARASLKLNLNFIGQILGDEQQRKNLGFYLELSGACDLTCSLKYTLKIRKQKGKGKESKKKEEENEKKVEGNCSENSAFGWSDFVLLGDLYDEQRGYIVDDTLEFYDQVEKKLSEVEQWNESWKESWHEFADESPVNVEEETNDSVRDKLSGIIAFLQMNANKIKSIDEILHKLGVSDATDDELLGEISLRDFEWALLVEGTKAKSKESNEDLLRQYSFSVLRLKLIKRERSKKQERLISLSEKLINPSLDDLKKTPDPTSLHVDDPLVLKWVKTNVQGEQP</sequence>
<dbReference type="Pfam" id="PF22486">
    <property type="entry name" value="MATH_2"/>
    <property type="match status" value="1"/>
</dbReference>
<feature type="domain" description="MATH" evidence="1">
    <location>
        <begin position="80"/>
        <end position="261"/>
    </location>
</feature>
<dbReference type="GeneID" id="112488953"/>
<evidence type="ECO:0000313" key="3">
    <source>
        <dbReference type="RefSeq" id="XP_048323249.2"/>
    </source>
</evidence>
<evidence type="ECO:0000259" key="1">
    <source>
        <dbReference type="PROSITE" id="PS50144"/>
    </source>
</evidence>
<evidence type="ECO:0000313" key="2">
    <source>
        <dbReference type="Proteomes" id="UP001652623"/>
    </source>
</evidence>
<reference evidence="3" key="1">
    <citation type="submission" date="2025-08" db="UniProtKB">
        <authorList>
            <consortium name="RefSeq"/>
        </authorList>
    </citation>
    <scope>IDENTIFICATION</scope>
    <source>
        <tissue evidence="3">Seedling</tissue>
    </source>
</reference>
<dbReference type="Proteomes" id="UP001652623">
    <property type="component" value="Chromosome 1"/>
</dbReference>
<accession>A0ABM3I8I1</accession>
<protein>
    <submittedName>
        <fullName evidence="3">Uncharacterized protein LOC112488953</fullName>
    </submittedName>
</protein>
<dbReference type="Gene3D" id="2.60.210.10">
    <property type="entry name" value="Apoptosis, Tumor Necrosis Factor Receptor Associated Protein 2, Chain A"/>
    <property type="match status" value="1"/>
</dbReference>
<keyword evidence="2" id="KW-1185">Reference proteome</keyword>
<dbReference type="InterPro" id="IPR008974">
    <property type="entry name" value="TRAF-like"/>
</dbReference>
<dbReference type="InterPro" id="IPR002083">
    <property type="entry name" value="MATH/TRAF_dom"/>
</dbReference>
<proteinExistence type="predicted"/>
<organism evidence="2 3">
    <name type="scientific">Ziziphus jujuba</name>
    <name type="common">Chinese jujube</name>
    <name type="synonym">Ziziphus sativa</name>
    <dbReference type="NCBI Taxonomy" id="326968"/>
    <lineage>
        <taxon>Eukaryota</taxon>
        <taxon>Viridiplantae</taxon>
        <taxon>Streptophyta</taxon>
        <taxon>Embryophyta</taxon>
        <taxon>Tracheophyta</taxon>
        <taxon>Spermatophyta</taxon>
        <taxon>Magnoliopsida</taxon>
        <taxon>eudicotyledons</taxon>
        <taxon>Gunneridae</taxon>
        <taxon>Pentapetalae</taxon>
        <taxon>rosids</taxon>
        <taxon>fabids</taxon>
        <taxon>Rosales</taxon>
        <taxon>Rhamnaceae</taxon>
        <taxon>Paliureae</taxon>
        <taxon>Ziziphus</taxon>
    </lineage>
</organism>
<name>A0ABM3I8I1_ZIZJJ</name>
<dbReference type="SUPFAM" id="SSF49599">
    <property type="entry name" value="TRAF domain-like"/>
    <property type="match status" value="1"/>
</dbReference>
<gene>
    <name evidence="3" type="primary">LOC112488953</name>
</gene>